<dbReference type="Proteomes" id="UP000677152">
    <property type="component" value="Chromosome"/>
</dbReference>
<dbReference type="GO" id="GO:0016787">
    <property type="term" value="F:hydrolase activity"/>
    <property type="evidence" value="ECO:0007669"/>
    <property type="project" value="UniProtKB-UniRule"/>
</dbReference>
<dbReference type="EMBL" id="CP073249">
    <property type="protein sequence ID" value="QUF03621.1"/>
    <property type="molecule type" value="Genomic_DNA"/>
</dbReference>
<dbReference type="GO" id="GO:0000725">
    <property type="term" value="P:recombinational repair"/>
    <property type="evidence" value="ECO:0007669"/>
    <property type="project" value="TreeGrafter"/>
</dbReference>
<dbReference type="InterPro" id="IPR027417">
    <property type="entry name" value="P-loop_NTPase"/>
</dbReference>
<evidence type="ECO:0000256" key="3">
    <source>
        <dbReference type="ARBA" id="ARBA00022806"/>
    </source>
</evidence>
<gene>
    <name evidence="8" type="ORF">KCV87_30250</name>
</gene>
<dbReference type="InterPro" id="IPR014016">
    <property type="entry name" value="UvrD-like_ATP-bd"/>
</dbReference>
<evidence type="ECO:0000259" key="7">
    <source>
        <dbReference type="PROSITE" id="PS51198"/>
    </source>
</evidence>
<dbReference type="GO" id="GO:0003677">
    <property type="term" value="F:DNA binding"/>
    <property type="evidence" value="ECO:0007669"/>
    <property type="project" value="InterPro"/>
</dbReference>
<dbReference type="PANTHER" id="PTHR11070">
    <property type="entry name" value="UVRD / RECB / PCRA DNA HELICASE FAMILY MEMBER"/>
    <property type="match status" value="1"/>
</dbReference>
<dbReference type="GO" id="GO:0005829">
    <property type="term" value="C:cytosol"/>
    <property type="evidence" value="ECO:0007669"/>
    <property type="project" value="TreeGrafter"/>
</dbReference>
<keyword evidence="4 5" id="KW-0067">ATP-binding</keyword>
<protein>
    <submittedName>
        <fullName evidence="8">Helicase</fullName>
    </submittedName>
</protein>
<dbReference type="PROSITE" id="PS51198">
    <property type="entry name" value="UVRD_HELICASE_ATP_BIND"/>
    <property type="match status" value="1"/>
</dbReference>
<keyword evidence="1 5" id="KW-0547">Nucleotide-binding</keyword>
<dbReference type="AlphaFoldDB" id="A0AA45L580"/>
<feature type="domain" description="UvrD-like helicase ATP-binding" evidence="7">
    <location>
        <begin position="165"/>
        <end position="565"/>
    </location>
</feature>
<evidence type="ECO:0000256" key="5">
    <source>
        <dbReference type="PROSITE-ProRule" id="PRU00560"/>
    </source>
</evidence>
<keyword evidence="6" id="KW-0175">Coiled coil</keyword>
<evidence type="ECO:0000256" key="4">
    <source>
        <dbReference type="ARBA" id="ARBA00022840"/>
    </source>
</evidence>
<accession>A0AA45L580</accession>
<dbReference type="InterPro" id="IPR000212">
    <property type="entry name" value="DNA_helicase_UvrD/REP"/>
</dbReference>
<dbReference type="SUPFAM" id="SSF52540">
    <property type="entry name" value="P-loop containing nucleoside triphosphate hydrolases"/>
    <property type="match status" value="1"/>
</dbReference>
<name>A0AA45L580_9PSEU</name>
<organism evidence="8 9">
    <name type="scientific">Actinosynnema pretiosum subsp. pretiosum</name>
    <dbReference type="NCBI Taxonomy" id="103721"/>
    <lineage>
        <taxon>Bacteria</taxon>
        <taxon>Bacillati</taxon>
        <taxon>Actinomycetota</taxon>
        <taxon>Actinomycetes</taxon>
        <taxon>Pseudonocardiales</taxon>
        <taxon>Pseudonocardiaceae</taxon>
        <taxon>Actinosynnema</taxon>
    </lineage>
</organism>
<dbReference type="GO" id="GO:0043138">
    <property type="term" value="F:3'-5' DNA helicase activity"/>
    <property type="evidence" value="ECO:0007669"/>
    <property type="project" value="TreeGrafter"/>
</dbReference>
<evidence type="ECO:0000313" key="9">
    <source>
        <dbReference type="Proteomes" id="UP000677152"/>
    </source>
</evidence>
<feature type="binding site" evidence="5">
    <location>
        <begin position="186"/>
        <end position="193"/>
    </location>
    <ligand>
        <name>ATP</name>
        <dbReference type="ChEBI" id="CHEBI:30616"/>
    </ligand>
</feature>
<dbReference type="PANTHER" id="PTHR11070:SF45">
    <property type="entry name" value="DNA 3'-5' HELICASE"/>
    <property type="match status" value="1"/>
</dbReference>
<evidence type="ECO:0000256" key="6">
    <source>
        <dbReference type="SAM" id="Coils"/>
    </source>
</evidence>
<dbReference type="GO" id="GO:0005524">
    <property type="term" value="F:ATP binding"/>
    <property type="evidence" value="ECO:0007669"/>
    <property type="project" value="UniProtKB-UniRule"/>
</dbReference>
<sequence length="685" mass="75426">MGDPSVELAAERARSAERYRRLDAERAEARRRLDAVLADHTDLPWQREVAARTLTDRLAGLTAADSGLCFGRTDHVDGGTTYVGRTGLADDEQGTLLVDWRAPAARPFYTATGARPEGVTRRRHFHGRGRVLEEFHDDELGADRSSLLRALAAPRDGEMRDIVATIQAEQDEVIRLGHRGVLVVEGGPGTGKTAVALHRTAYLLYAHRDRLSRSGVLLVGPNPLFLRHVGRVLPSLGENDVVFATPGELFPGVVAVAEDEPEVRGLKGGLGVLDVLREAVADRQELPDDPLPVELEDVTVPVTAAVAEVARTRTRELGLRHNAARSAFHRHLAEALVEPAVALIGFDWPELVADVRRELRAHPAVRAAADRLWPELTPQRLLADFYGGRCLALGYPELHRERGDAWTVSDVPLLDEAAELLGDDGSATRAARARRRADVEYAQGVLHVIDTDAELHEEELRAVDLVHAEWLADRHETRDHRSLAERAEVDREWVYGHVVVDEAQELSEMDWRVLMRRCPSRSMTIVGDRAQRQSECGTADWGRALGPYVADRWVHRTLTVNYRSTEEIMTLAAESLAEADPTAVPPTSVRHGEEPWFATVAEAGELESLIAEARPQDGTFAVITPDGPLTPKRAKGVEYDDVLVIDPHRMTPAERYVALTRATRRLGVVRIGGGGRGGGEVMGER</sequence>
<keyword evidence="2 5" id="KW-0378">Hydrolase</keyword>
<reference evidence="8" key="1">
    <citation type="submission" date="2021-04" db="EMBL/GenBank/DDBJ databases">
        <title>Genomic sequence of Actinosynnema pretiosum subsp. pretiosum ATCC 31280 (C-14919).</title>
        <authorList>
            <person name="Bai L."/>
            <person name="Wang X."/>
            <person name="Xiao Y."/>
        </authorList>
    </citation>
    <scope>NUCLEOTIDE SEQUENCE</scope>
    <source>
        <strain evidence="8">ATCC 31280</strain>
    </source>
</reference>
<feature type="coiled-coil region" evidence="6">
    <location>
        <begin position="12"/>
        <end position="39"/>
    </location>
</feature>
<keyword evidence="3 5" id="KW-0347">Helicase</keyword>
<evidence type="ECO:0000313" key="8">
    <source>
        <dbReference type="EMBL" id="QUF03621.1"/>
    </source>
</evidence>
<evidence type="ECO:0000256" key="1">
    <source>
        <dbReference type="ARBA" id="ARBA00022741"/>
    </source>
</evidence>
<evidence type="ECO:0000256" key="2">
    <source>
        <dbReference type="ARBA" id="ARBA00022801"/>
    </source>
</evidence>
<proteinExistence type="predicted"/>
<dbReference type="Gene3D" id="3.40.50.300">
    <property type="entry name" value="P-loop containing nucleotide triphosphate hydrolases"/>
    <property type="match status" value="2"/>
</dbReference>